<sequence length="135" mass="14723">MTTVFVATDEANFLESLGESFCGRRVISTESERSRGRLALHLTGPGSMRRAQEALMDAHLLARTQLVVKTASALSAWAGFLAPELPVLVLNDLYTGVRLPWFPVEARSSVEMTASDIARHAATARARAQTRTLPK</sequence>
<dbReference type="Proteomes" id="UP000007013">
    <property type="component" value="Chromosome"/>
</dbReference>
<proteinExistence type="predicted"/>
<evidence type="ECO:0000313" key="1">
    <source>
        <dbReference type="EMBL" id="ACB74735.1"/>
    </source>
</evidence>
<reference evidence="1 2" key="1">
    <citation type="journal article" date="2011" name="J. Bacteriol.">
        <title>Genome sequence of the verrucomicrobium Opitutus terrae PB90-1, an abundant inhabitant of rice paddy soil ecosystems.</title>
        <authorList>
            <person name="van Passel M.W."/>
            <person name="Kant R."/>
            <person name="Palva A."/>
            <person name="Copeland A."/>
            <person name="Lucas S."/>
            <person name="Lapidus A."/>
            <person name="Glavina del Rio T."/>
            <person name="Pitluck S."/>
            <person name="Goltsman E."/>
            <person name="Clum A."/>
            <person name="Sun H."/>
            <person name="Schmutz J."/>
            <person name="Larimer F.W."/>
            <person name="Land M.L."/>
            <person name="Hauser L."/>
            <person name="Kyrpides N."/>
            <person name="Mikhailova N."/>
            <person name="Richardson P.P."/>
            <person name="Janssen P.H."/>
            <person name="de Vos W.M."/>
            <person name="Smidt H."/>
        </authorList>
    </citation>
    <scope>NUCLEOTIDE SEQUENCE [LARGE SCALE GENOMIC DNA]</scope>
    <source>
        <strain evidence="2">DSM 11246 / JCM 15787 / PB90-1</strain>
    </source>
</reference>
<evidence type="ECO:0000313" key="2">
    <source>
        <dbReference type="Proteomes" id="UP000007013"/>
    </source>
</evidence>
<dbReference type="KEGG" id="ote:Oter_1451"/>
<accession>B1ZSN6</accession>
<name>B1ZSN6_OPITP</name>
<dbReference type="AlphaFoldDB" id="B1ZSN6"/>
<keyword evidence="2" id="KW-1185">Reference proteome</keyword>
<dbReference type="Gene3D" id="3.40.50.11350">
    <property type="match status" value="1"/>
</dbReference>
<organism evidence="1 2">
    <name type="scientific">Opitutus terrae (strain DSM 11246 / JCM 15787 / PB90-1)</name>
    <dbReference type="NCBI Taxonomy" id="452637"/>
    <lineage>
        <taxon>Bacteria</taxon>
        <taxon>Pseudomonadati</taxon>
        <taxon>Verrucomicrobiota</taxon>
        <taxon>Opitutia</taxon>
        <taxon>Opitutales</taxon>
        <taxon>Opitutaceae</taxon>
        <taxon>Opitutus</taxon>
    </lineage>
</organism>
<dbReference type="EMBL" id="CP001032">
    <property type="protein sequence ID" value="ACB74735.1"/>
    <property type="molecule type" value="Genomic_DNA"/>
</dbReference>
<dbReference type="HOGENOM" id="CLU_1883658_0_0_0"/>
<gene>
    <name evidence="1" type="ordered locus">Oter_1451</name>
</gene>
<protein>
    <submittedName>
        <fullName evidence="1">Uncharacterized protein</fullName>
    </submittedName>
</protein>